<dbReference type="Proteomes" id="UP001500618">
    <property type="component" value="Unassembled WGS sequence"/>
</dbReference>
<evidence type="ECO:0000259" key="1">
    <source>
        <dbReference type="Pfam" id="PF09206"/>
    </source>
</evidence>
<keyword evidence="3" id="KW-1185">Reference proteome</keyword>
<dbReference type="EMBL" id="BAAANY010000017">
    <property type="protein sequence ID" value="GAA1689932.1"/>
    <property type="molecule type" value="Genomic_DNA"/>
</dbReference>
<dbReference type="InterPro" id="IPR013320">
    <property type="entry name" value="ConA-like_dom_sf"/>
</dbReference>
<dbReference type="PANTHER" id="PTHR39447">
    <property type="entry name" value="ALPHA-L-ARABINOFURANOSIDASE B"/>
    <property type="match status" value="1"/>
</dbReference>
<feature type="domain" description="Alpha-L-arabinofuranosidase B catalytic" evidence="1">
    <location>
        <begin position="23"/>
        <end position="173"/>
    </location>
</feature>
<dbReference type="Gene3D" id="2.60.120.200">
    <property type="match status" value="2"/>
</dbReference>
<proteinExistence type="predicted"/>
<dbReference type="InterPro" id="IPR038964">
    <property type="entry name" value="ABFB"/>
</dbReference>
<comment type="caution">
    <text evidence="2">The sequence shown here is derived from an EMBL/GenBank/DDBJ whole genome shotgun (WGS) entry which is preliminary data.</text>
</comment>
<protein>
    <recommendedName>
        <fullName evidence="1">Alpha-L-arabinofuranosidase B catalytic domain-containing protein</fullName>
    </recommendedName>
</protein>
<sequence>MADLAVVRAQPALFGSVASDPTVWASYNGPLYQVRRSSDNTYKSIAPLAAGGYANAATQDSFCARTSCVITRIYDQTSRHNDLTQAPGGGAAGGPDNLANATAAPTTVNGHKVYGVYVAPGTGYRNDNTAGIATGDQPEGMYAILDGTHDNGGCCFDYGNAETSNNDTGNGKSSAGTFYEGVMTSGYPSTTTENSVQANIVAVAYK</sequence>
<dbReference type="SUPFAM" id="SSF49899">
    <property type="entry name" value="Concanavalin A-like lectins/glucanases"/>
    <property type="match status" value="1"/>
</dbReference>
<gene>
    <name evidence="2" type="ORF">GCM10009765_44090</name>
</gene>
<accession>A0ABN2HLE6</accession>
<dbReference type="Pfam" id="PF09206">
    <property type="entry name" value="ArabFuran-catal"/>
    <property type="match status" value="1"/>
</dbReference>
<dbReference type="PANTHER" id="PTHR39447:SF2">
    <property type="entry name" value="ALPHA-L-ARABINOFURANOSIDASE B"/>
    <property type="match status" value="1"/>
</dbReference>
<dbReference type="InterPro" id="IPR015289">
    <property type="entry name" value="A-L-arabinofuranosidase_B_cat"/>
</dbReference>
<reference evidence="2 3" key="1">
    <citation type="journal article" date="2019" name="Int. J. Syst. Evol. Microbiol.">
        <title>The Global Catalogue of Microorganisms (GCM) 10K type strain sequencing project: providing services to taxonomists for standard genome sequencing and annotation.</title>
        <authorList>
            <consortium name="The Broad Institute Genomics Platform"/>
            <consortium name="The Broad Institute Genome Sequencing Center for Infectious Disease"/>
            <person name="Wu L."/>
            <person name="Ma J."/>
        </authorList>
    </citation>
    <scope>NUCLEOTIDE SEQUENCE [LARGE SCALE GENOMIC DNA]</scope>
    <source>
        <strain evidence="2 3">JCM 14718</strain>
    </source>
</reference>
<name>A0ABN2HLE6_9ACTN</name>
<evidence type="ECO:0000313" key="3">
    <source>
        <dbReference type="Proteomes" id="UP001500618"/>
    </source>
</evidence>
<evidence type="ECO:0000313" key="2">
    <source>
        <dbReference type="EMBL" id="GAA1689932.1"/>
    </source>
</evidence>
<organism evidence="2 3">
    <name type="scientific">Fodinicola feengrottensis</name>
    <dbReference type="NCBI Taxonomy" id="435914"/>
    <lineage>
        <taxon>Bacteria</taxon>
        <taxon>Bacillati</taxon>
        <taxon>Actinomycetota</taxon>
        <taxon>Actinomycetes</taxon>
        <taxon>Mycobacteriales</taxon>
        <taxon>Fodinicola</taxon>
    </lineage>
</organism>